<dbReference type="InterPro" id="IPR029020">
    <property type="entry name" value="Ammonium/urea_transptr"/>
</dbReference>
<feature type="transmembrane region" description="Helical" evidence="8">
    <location>
        <begin position="46"/>
        <end position="66"/>
    </location>
</feature>
<feature type="transmembrane region" description="Helical" evidence="8">
    <location>
        <begin position="294"/>
        <end position="314"/>
    </location>
</feature>
<evidence type="ECO:0000256" key="1">
    <source>
        <dbReference type="ARBA" id="ARBA00004141"/>
    </source>
</evidence>
<keyword evidence="3 8" id="KW-0813">Transport</keyword>
<keyword evidence="6 8" id="KW-0472">Membrane</keyword>
<sequence>MDVISEINLVNTLWIILSTLLVLIMVIPGMALFYAGMVRRKNTLSVVIQVTTAFVVGVVLWFVYGYSLVFTEFNSLIGGFSRFGLSGMINLADNTLMLTDDIPELNFMLFQAMFAGLACALIVGALVERIKLGSLLIFIAIWFTLSYLPIAHMVWYSSELNPGWLFERGALDFAGGTVVHINAGVAAIVGAFLIGKRKGFGRDNLKPHNLVMTYIGVAFMWLGWFGFNAGSALGISFSMLVAFANTLIAGVVGIVTWAIIEKMMHGKVSLLGLCSGLIAGLVGITPAAAFVGLWGAFAISLLTTVGCYFIVEIIKHRYRIDDSLDVFGIHGVGGIFGAFLTGIFCFNFLGGTELGNFKDLIWQLWIQLEGAILTMIWSALVSVFGIKVACYIFKETRVNHEQELTGLDISLHAESLH</sequence>
<gene>
    <name evidence="10" type="ORF">SAMN02583745_00504</name>
</gene>
<dbReference type="Pfam" id="PF00909">
    <property type="entry name" value="Ammonium_transp"/>
    <property type="match status" value="1"/>
</dbReference>
<dbReference type="Gene3D" id="1.10.3430.10">
    <property type="entry name" value="Ammonium transporter AmtB like domains"/>
    <property type="match status" value="1"/>
</dbReference>
<keyword evidence="11" id="KW-1185">Reference proteome</keyword>
<evidence type="ECO:0000256" key="5">
    <source>
        <dbReference type="ARBA" id="ARBA00022989"/>
    </source>
</evidence>
<dbReference type="GO" id="GO:0008519">
    <property type="term" value="F:ammonium channel activity"/>
    <property type="evidence" value="ECO:0007669"/>
    <property type="project" value="InterPro"/>
</dbReference>
<dbReference type="AlphaFoldDB" id="A0A1H9ZBK1"/>
<feature type="transmembrane region" description="Helical" evidence="8">
    <location>
        <begin position="233"/>
        <end position="258"/>
    </location>
</feature>
<feature type="transmembrane region" description="Helical" evidence="8">
    <location>
        <begin position="12"/>
        <end position="34"/>
    </location>
</feature>
<keyword evidence="7 8" id="KW-0924">Ammonia transport</keyword>
<dbReference type="RefSeq" id="WP_093317560.1">
    <property type="nucleotide sequence ID" value="NZ_FOHV01000003.1"/>
</dbReference>
<feature type="transmembrane region" description="Helical" evidence="8">
    <location>
        <begin position="175"/>
        <end position="195"/>
    </location>
</feature>
<feature type="domain" description="Ammonium transporter AmtB-like" evidence="9">
    <location>
        <begin position="13"/>
        <end position="415"/>
    </location>
</feature>
<evidence type="ECO:0000256" key="7">
    <source>
        <dbReference type="ARBA" id="ARBA00023177"/>
    </source>
</evidence>
<evidence type="ECO:0000313" key="11">
    <source>
        <dbReference type="Proteomes" id="UP000242642"/>
    </source>
</evidence>
<evidence type="ECO:0000256" key="6">
    <source>
        <dbReference type="ARBA" id="ARBA00023136"/>
    </source>
</evidence>
<accession>A0A1H9ZBK1</accession>
<feature type="transmembrane region" description="Helical" evidence="8">
    <location>
        <begin position="270"/>
        <end position="288"/>
    </location>
</feature>
<comment type="similarity">
    <text evidence="2 8">Belongs to the ammonia transporter channel (TC 1.A.11.2) family.</text>
</comment>
<dbReference type="OrthoDB" id="9816034at2"/>
<comment type="subcellular location">
    <subcellularLocation>
        <location evidence="8">Cell membrane</location>
        <topology evidence="8">Multi-pass membrane protein</topology>
    </subcellularLocation>
    <subcellularLocation>
        <location evidence="1">Membrane</location>
        <topology evidence="1">Multi-pass membrane protein</topology>
    </subcellularLocation>
</comment>
<dbReference type="PANTHER" id="PTHR43029">
    <property type="entry name" value="AMMONIUM TRANSPORTER MEP2"/>
    <property type="match status" value="1"/>
</dbReference>
<protein>
    <recommendedName>
        <fullName evidence="8">Ammonium transporter</fullName>
    </recommendedName>
</protein>
<dbReference type="GO" id="GO:0005886">
    <property type="term" value="C:plasma membrane"/>
    <property type="evidence" value="ECO:0007669"/>
    <property type="project" value="UniProtKB-SubCell"/>
</dbReference>
<proteinExistence type="inferred from homology"/>
<dbReference type="Proteomes" id="UP000242642">
    <property type="component" value="Unassembled WGS sequence"/>
</dbReference>
<reference evidence="11" key="1">
    <citation type="submission" date="2016-10" db="EMBL/GenBank/DDBJ databases">
        <authorList>
            <person name="Varghese N."/>
            <person name="Submissions S."/>
        </authorList>
    </citation>
    <scope>NUCLEOTIDE SEQUENCE [LARGE SCALE GENOMIC DNA]</scope>
    <source>
        <strain evidence="11">DSM 18579</strain>
    </source>
</reference>
<evidence type="ECO:0000259" key="9">
    <source>
        <dbReference type="Pfam" id="PF00909"/>
    </source>
</evidence>
<dbReference type="InterPro" id="IPR024041">
    <property type="entry name" value="NH4_transpt_AmtB-like_dom"/>
</dbReference>
<name>A0A1H9ZBK1_9GAMM</name>
<evidence type="ECO:0000256" key="4">
    <source>
        <dbReference type="ARBA" id="ARBA00022692"/>
    </source>
</evidence>
<evidence type="ECO:0000256" key="3">
    <source>
        <dbReference type="ARBA" id="ARBA00022448"/>
    </source>
</evidence>
<feature type="transmembrane region" description="Helical" evidence="8">
    <location>
        <begin position="370"/>
        <end position="393"/>
    </location>
</feature>
<dbReference type="InterPro" id="IPR018047">
    <property type="entry name" value="Ammonium_transpt_CS"/>
</dbReference>
<feature type="transmembrane region" description="Helical" evidence="8">
    <location>
        <begin position="326"/>
        <end position="350"/>
    </location>
</feature>
<evidence type="ECO:0000313" key="10">
    <source>
        <dbReference type="EMBL" id="SES78695.1"/>
    </source>
</evidence>
<dbReference type="PANTHER" id="PTHR43029:SF10">
    <property type="entry name" value="AMMONIUM TRANSPORTER MEP2"/>
    <property type="match status" value="1"/>
</dbReference>
<dbReference type="NCBIfam" id="TIGR00836">
    <property type="entry name" value="amt"/>
    <property type="match status" value="1"/>
</dbReference>
<evidence type="ECO:0000256" key="2">
    <source>
        <dbReference type="ARBA" id="ARBA00005887"/>
    </source>
</evidence>
<feature type="transmembrane region" description="Helical" evidence="8">
    <location>
        <begin position="107"/>
        <end position="127"/>
    </location>
</feature>
<dbReference type="EMBL" id="FOHV01000003">
    <property type="protein sequence ID" value="SES78695.1"/>
    <property type="molecule type" value="Genomic_DNA"/>
</dbReference>
<feature type="transmembrane region" description="Helical" evidence="8">
    <location>
        <begin position="134"/>
        <end position="155"/>
    </location>
</feature>
<keyword evidence="4 8" id="KW-0812">Transmembrane</keyword>
<organism evidence="10 11">
    <name type="scientific">Thorsellia anophelis DSM 18579</name>
    <dbReference type="NCBI Taxonomy" id="1123402"/>
    <lineage>
        <taxon>Bacteria</taxon>
        <taxon>Pseudomonadati</taxon>
        <taxon>Pseudomonadota</taxon>
        <taxon>Gammaproteobacteria</taxon>
        <taxon>Enterobacterales</taxon>
        <taxon>Thorselliaceae</taxon>
        <taxon>Thorsellia</taxon>
    </lineage>
</organism>
<feature type="transmembrane region" description="Helical" evidence="8">
    <location>
        <begin position="207"/>
        <end position="227"/>
    </location>
</feature>
<keyword evidence="5 8" id="KW-1133">Transmembrane helix</keyword>
<dbReference type="InterPro" id="IPR001905">
    <property type="entry name" value="Ammonium_transpt"/>
</dbReference>
<dbReference type="STRING" id="1123402.SAMN02583745_00504"/>
<dbReference type="PROSITE" id="PS01219">
    <property type="entry name" value="AMMONIUM_TRANSP"/>
    <property type="match status" value="1"/>
</dbReference>
<dbReference type="SUPFAM" id="SSF111352">
    <property type="entry name" value="Ammonium transporter"/>
    <property type="match status" value="1"/>
</dbReference>
<evidence type="ECO:0000256" key="8">
    <source>
        <dbReference type="RuleBase" id="RU362002"/>
    </source>
</evidence>